<feature type="domain" description="Gcp-like" evidence="7">
    <location>
        <begin position="47"/>
        <end position="304"/>
    </location>
</feature>
<protein>
    <recommendedName>
        <fullName evidence="1">N(6)-L-threonylcarbamoyladenine synthase</fullName>
        <ecNumber evidence="1">2.3.1.234</ecNumber>
    </recommendedName>
</protein>
<evidence type="ECO:0000256" key="6">
    <source>
        <dbReference type="ARBA" id="ARBA00048117"/>
    </source>
</evidence>
<dbReference type="InterPro" id="IPR000905">
    <property type="entry name" value="Gcp-like_dom"/>
</dbReference>
<keyword evidence="3" id="KW-0819">tRNA processing</keyword>
<evidence type="ECO:0000313" key="8">
    <source>
        <dbReference type="EMBL" id="SFW12941.1"/>
    </source>
</evidence>
<dbReference type="EMBL" id="FPIP01000001">
    <property type="protein sequence ID" value="SFW12941.1"/>
    <property type="molecule type" value="Genomic_DNA"/>
</dbReference>
<organism evidence="8 9">
    <name type="scientific">Ruminococcus flavefaciens</name>
    <dbReference type="NCBI Taxonomy" id="1265"/>
    <lineage>
        <taxon>Bacteria</taxon>
        <taxon>Bacillati</taxon>
        <taxon>Bacillota</taxon>
        <taxon>Clostridia</taxon>
        <taxon>Eubacteriales</taxon>
        <taxon>Oscillospiraceae</taxon>
        <taxon>Ruminococcus</taxon>
    </lineage>
</organism>
<dbReference type="Gene3D" id="3.30.420.40">
    <property type="match status" value="2"/>
</dbReference>
<dbReference type="InterPro" id="IPR043129">
    <property type="entry name" value="ATPase_NBD"/>
</dbReference>
<dbReference type="EC" id="2.3.1.234" evidence="1"/>
<dbReference type="SUPFAM" id="SSF53067">
    <property type="entry name" value="Actin-like ATPase domain"/>
    <property type="match status" value="1"/>
</dbReference>
<evidence type="ECO:0000313" key="9">
    <source>
        <dbReference type="Proteomes" id="UP000183461"/>
    </source>
</evidence>
<dbReference type="GO" id="GO:0046872">
    <property type="term" value="F:metal ion binding"/>
    <property type="evidence" value="ECO:0007669"/>
    <property type="project" value="UniProtKB-KW"/>
</dbReference>
<sequence length="315" mass="34355">MPEYLGVDTSNYTTSAAVYVSEENRIYQTKKLLPVKEGELGLRQSDAVFHHTKQLPEMIEQLFSENSIAMPKTVTASARPRNIEGSYMPCFLCGEGFARSYAAVTGAKLYTTSHQIGHILAALYSADRLDLVNERFIAFHVSGGTTDCLLCEPDNECVLRITEIGTSLDLKAGQAVDRTGVMLGLRFPCGAELEKLAMNANKHFKAKPVLKDGNCCLSGLENKCGNMLDSGEASENIAKYCLDFIAETILAMTDHAIDKYGELPLVFAGGVMSDVIIRDRIISRYPSASFAQPQFSCDNAAGVAIYGYLKTTGEK</sequence>
<dbReference type="GO" id="GO:0005829">
    <property type="term" value="C:cytosol"/>
    <property type="evidence" value="ECO:0007669"/>
    <property type="project" value="TreeGrafter"/>
</dbReference>
<dbReference type="PRINTS" id="PR00789">
    <property type="entry name" value="OSIALOPTASE"/>
</dbReference>
<dbReference type="RefSeq" id="WP_072299060.1">
    <property type="nucleotide sequence ID" value="NZ_FPIP01000001.1"/>
</dbReference>
<evidence type="ECO:0000259" key="7">
    <source>
        <dbReference type="Pfam" id="PF00814"/>
    </source>
</evidence>
<dbReference type="Proteomes" id="UP000183461">
    <property type="component" value="Unassembled WGS sequence"/>
</dbReference>
<dbReference type="GO" id="GO:0061711">
    <property type="term" value="F:tRNA N(6)-L-threonylcarbamoyladenine synthase activity"/>
    <property type="evidence" value="ECO:0007669"/>
    <property type="project" value="UniProtKB-EC"/>
</dbReference>
<keyword evidence="5" id="KW-0012">Acyltransferase</keyword>
<name>A0A1K1LPW1_RUMFL</name>
<dbReference type="PANTHER" id="PTHR11735:SF11">
    <property type="entry name" value="TRNA THREONYLCARBAMOYLADENOSINE BIOSYNTHESIS PROTEIN TSAB"/>
    <property type="match status" value="1"/>
</dbReference>
<comment type="catalytic activity">
    <reaction evidence="6">
        <text>L-threonylcarbamoyladenylate + adenosine(37) in tRNA = N(6)-L-threonylcarbamoyladenosine(37) in tRNA + AMP + H(+)</text>
        <dbReference type="Rhea" id="RHEA:37059"/>
        <dbReference type="Rhea" id="RHEA-COMP:10162"/>
        <dbReference type="Rhea" id="RHEA-COMP:10163"/>
        <dbReference type="ChEBI" id="CHEBI:15378"/>
        <dbReference type="ChEBI" id="CHEBI:73682"/>
        <dbReference type="ChEBI" id="CHEBI:74411"/>
        <dbReference type="ChEBI" id="CHEBI:74418"/>
        <dbReference type="ChEBI" id="CHEBI:456215"/>
        <dbReference type="EC" id="2.3.1.234"/>
    </reaction>
</comment>
<dbReference type="GO" id="GO:0008033">
    <property type="term" value="P:tRNA processing"/>
    <property type="evidence" value="ECO:0007669"/>
    <property type="project" value="UniProtKB-KW"/>
</dbReference>
<evidence type="ECO:0000256" key="4">
    <source>
        <dbReference type="ARBA" id="ARBA00022723"/>
    </source>
</evidence>
<accession>A0A1K1LPW1</accession>
<keyword evidence="4" id="KW-0479">Metal-binding</keyword>
<dbReference type="Pfam" id="PF00814">
    <property type="entry name" value="TsaD"/>
    <property type="match status" value="1"/>
</dbReference>
<gene>
    <name evidence="8" type="ORF">SAMN02910280_0656</name>
</gene>
<evidence type="ECO:0000256" key="3">
    <source>
        <dbReference type="ARBA" id="ARBA00022694"/>
    </source>
</evidence>
<evidence type="ECO:0000256" key="1">
    <source>
        <dbReference type="ARBA" id="ARBA00012156"/>
    </source>
</evidence>
<dbReference type="InterPro" id="IPR017861">
    <property type="entry name" value="KAE1/TsaD"/>
</dbReference>
<evidence type="ECO:0000256" key="5">
    <source>
        <dbReference type="ARBA" id="ARBA00023315"/>
    </source>
</evidence>
<dbReference type="PANTHER" id="PTHR11735">
    <property type="entry name" value="TRNA N6-ADENOSINE THREONYLCARBAMOYLTRANSFERASE"/>
    <property type="match status" value="1"/>
</dbReference>
<proteinExistence type="predicted"/>
<reference evidence="8 9" key="1">
    <citation type="submission" date="2016-11" db="EMBL/GenBank/DDBJ databases">
        <authorList>
            <person name="Jaros S."/>
            <person name="Januszkiewicz K."/>
            <person name="Wedrychowicz H."/>
        </authorList>
    </citation>
    <scope>NUCLEOTIDE SEQUENCE [LARGE SCALE GENOMIC DNA]</scope>
    <source>
        <strain evidence="8 9">YL228</strain>
    </source>
</reference>
<dbReference type="AlphaFoldDB" id="A0A1K1LPW1"/>
<keyword evidence="2" id="KW-0808">Transferase</keyword>
<evidence type="ECO:0000256" key="2">
    <source>
        <dbReference type="ARBA" id="ARBA00022679"/>
    </source>
</evidence>